<accession>X0Y8K2</accession>
<protein>
    <submittedName>
        <fullName evidence="1">Uncharacterized protein</fullName>
    </submittedName>
</protein>
<dbReference type="GO" id="GO:0006629">
    <property type="term" value="P:lipid metabolic process"/>
    <property type="evidence" value="ECO:0007669"/>
    <property type="project" value="InterPro"/>
</dbReference>
<organism evidence="1">
    <name type="scientific">marine sediment metagenome</name>
    <dbReference type="NCBI Taxonomy" id="412755"/>
    <lineage>
        <taxon>unclassified sequences</taxon>
        <taxon>metagenomes</taxon>
        <taxon>ecological metagenomes</taxon>
    </lineage>
</organism>
<comment type="caution">
    <text evidence="1">The sequence shown here is derived from an EMBL/GenBank/DDBJ whole genome shotgun (WGS) entry which is preliminary data.</text>
</comment>
<reference evidence="1" key="1">
    <citation type="journal article" date="2014" name="Front. Microbiol.">
        <title>High frequency of phylogenetically diverse reductive dehalogenase-homologous genes in deep subseafloor sedimentary metagenomes.</title>
        <authorList>
            <person name="Kawai M."/>
            <person name="Futagami T."/>
            <person name="Toyoda A."/>
            <person name="Takaki Y."/>
            <person name="Nishi S."/>
            <person name="Hori S."/>
            <person name="Arai W."/>
            <person name="Tsubouchi T."/>
            <person name="Morono Y."/>
            <person name="Uchiyama I."/>
            <person name="Ito T."/>
            <person name="Fujiyama A."/>
            <person name="Inagaki F."/>
            <person name="Takami H."/>
        </authorList>
    </citation>
    <scope>NUCLEOTIDE SEQUENCE</scope>
    <source>
        <strain evidence="1">Expedition CK06-06</strain>
    </source>
</reference>
<feature type="non-terminal residue" evidence="1">
    <location>
        <position position="1"/>
    </location>
</feature>
<dbReference type="AlphaFoldDB" id="X0Y8K2"/>
<dbReference type="InterPro" id="IPR017946">
    <property type="entry name" value="PLC-like_Pdiesterase_TIM-brl"/>
</dbReference>
<dbReference type="EMBL" id="BARS01057885">
    <property type="protein sequence ID" value="GAG43627.1"/>
    <property type="molecule type" value="Genomic_DNA"/>
</dbReference>
<name>X0Y8K2_9ZZZZ</name>
<dbReference type="GO" id="GO:0008081">
    <property type="term" value="F:phosphoric diester hydrolase activity"/>
    <property type="evidence" value="ECO:0007669"/>
    <property type="project" value="InterPro"/>
</dbReference>
<sequence>NIKKLTLVELKNIKFEDNREIPTTIEVFNALENYANDLRYSCDIRDIKTGLKLIDIATEFDILDKIEITERNHNVLLKLREYDKKIKLVHTLTDSISSINDNIVDVEILKDLKIEAINIQSWR</sequence>
<dbReference type="SUPFAM" id="SSF51695">
    <property type="entry name" value="PLC-like phosphodiesterases"/>
    <property type="match status" value="1"/>
</dbReference>
<gene>
    <name evidence="1" type="ORF">S01H1_84684</name>
</gene>
<proteinExistence type="predicted"/>
<feature type="non-terminal residue" evidence="1">
    <location>
        <position position="123"/>
    </location>
</feature>
<dbReference type="Gene3D" id="3.20.20.190">
    <property type="entry name" value="Phosphatidylinositol (PI) phosphodiesterase"/>
    <property type="match status" value="1"/>
</dbReference>
<evidence type="ECO:0000313" key="1">
    <source>
        <dbReference type="EMBL" id="GAG43627.1"/>
    </source>
</evidence>